<evidence type="ECO:0000313" key="31">
    <source>
        <dbReference type="EMBL" id="KAF4632312.1"/>
    </source>
</evidence>
<dbReference type="InterPro" id="IPR036188">
    <property type="entry name" value="FAD/NAD-bd_sf"/>
</dbReference>
<keyword evidence="29" id="KW-0472">Membrane</keyword>
<feature type="compositionally biased region" description="Polar residues" evidence="28">
    <location>
        <begin position="16"/>
        <end position="27"/>
    </location>
</feature>
<proteinExistence type="inferred from homology"/>
<dbReference type="PANTHER" id="PTHR42737">
    <property type="entry name" value="GLUTATHIONE REDUCTASE"/>
    <property type="match status" value="1"/>
</dbReference>
<dbReference type="InterPro" id="IPR046952">
    <property type="entry name" value="GSHR/TRXR-like"/>
</dbReference>
<dbReference type="InterPro" id="IPR004099">
    <property type="entry name" value="Pyr_nucl-diS_OxRdtase_dimer"/>
</dbReference>
<evidence type="ECO:0000313" key="32">
    <source>
        <dbReference type="Proteomes" id="UP000566819"/>
    </source>
</evidence>
<dbReference type="OrthoDB" id="5956163at2759"/>
<comment type="caution">
    <text evidence="31">The sequence shown here is derived from an EMBL/GenBank/DDBJ whole genome shotgun (WGS) entry which is preliminary data.</text>
</comment>
<feature type="coiled-coil region" evidence="27">
    <location>
        <begin position="448"/>
        <end position="488"/>
    </location>
</feature>
<name>A0A8H4RLR2_9HELO</name>
<evidence type="ECO:0000256" key="19">
    <source>
        <dbReference type="ARBA" id="ARBA00023157"/>
    </source>
</evidence>
<dbReference type="NCBIfam" id="TIGR01421">
    <property type="entry name" value="gluta_reduc_1"/>
    <property type="match status" value="1"/>
</dbReference>
<dbReference type="InterPro" id="IPR006322">
    <property type="entry name" value="Glutathione_Rdtase_euk/bac"/>
</dbReference>
<dbReference type="Gene3D" id="3.30.390.30">
    <property type="match status" value="1"/>
</dbReference>
<evidence type="ECO:0000256" key="29">
    <source>
        <dbReference type="SAM" id="Phobius"/>
    </source>
</evidence>
<evidence type="ECO:0000256" key="12">
    <source>
        <dbReference type="ARBA" id="ARBA00022622"/>
    </source>
</evidence>
<keyword evidence="11" id="KW-0964">Secreted</keyword>
<reference evidence="31 32" key="1">
    <citation type="submission" date="2020-03" db="EMBL/GenBank/DDBJ databases">
        <title>Draft Genome Sequence of Cudoniella acicularis.</title>
        <authorList>
            <person name="Buettner E."/>
            <person name="Kellner H."/>
        </authorList>
    </citation>
    <scope>NUCLEOTIDE SEQUENCE [LARGE SCALE GENOMIC DNA]</scope>
    <source>
        <strain evidence="31 32">DSM 108380</strain>
    </source>
</reference>
<keyword evidence="17 25" id="KW-0560">Oxidoreductase</keyword>
<keyword evidence="13 25" id="KW-0285">Flavoprotein</keyword>
<keyword evidence="10 26" id="KW-0963">Cytoplasm</keyword>
<evidence type="ECO:0000259" key="30">
    <source>
        <dbReference type="PROSITE" id="PS52012"/>
    </source>
</evidence>
<dbReference type="GO" id="GO:0050661">
    <property type="term" value="F:NADP binding"/>
    <property type="evidence" value="ECO:0007669"/>
    <property type="project" value="InterPro"/>
</dbReference>
<evidence type="ECO:0000256" key="14">
    <source>
        <dbReference type="ARBA" id="ARBA00022729"/>
    </source>
</evidence>
<dbReference type="PANTHER" id="PTHR42737:SF2">
    <property type="entry name" value="GLUTATHIONE REDUCTASE"/>
    <property type="match status" value="1"/>
</dbReference>
<feature type="transmembrane region" description="Helical" evidence="29">
    <location>
        <begin position="633"/>
        <end position="654"/>
    </location>
</feature>
<dbReference type="InterPro" id="IPR016156">
    <property type="entry name" value="FAD/NAD-linked_Rdtase_dimer_sf"/>
</dbReference>
<evidence type="ECO:0000256" key="20">
    <source>
        <dbReference type="ARBA" id="ARBA00023284"/>
    </source>
</evidence>
<organism evidence="31 32">
    <name type="scientific">Cudoniella acicularis</name>
    <dbReference type="NCBI Taxonomy" id="354080"/>
    <lineage>
        <taxon>Eukaryota</taxon>
        <taxon>Fungi</taxon>
        <taxon>Dikarya</taxon>
        <taxon>Ascomycota</taxon>
        <taxon>Pezizomycotina</taxon>
        <taxon>Leotiomycetes</taxon>
        <taxon>Helotiales</taxon>
        <taxon>Tricladiaceae</taxon>
        <taxon>Cudoniella</taxon>
    </lineage>
</organism>
<dbReference type="EMBL" id="JAAMPI010000358">
    <property type="protein sequence ID" value="KAF4632312.1"/>
    <property type="molecule type" value="Genomic_DNA"/>
</dbReference>
<dbReference type="FunFam" id="3.30.390.30:FF:000003">
    <property type="entry name" value="Glutathione reductase"/>
    <property type="match status" value="1"/>
</dbReference>
<evidence type="ECO:0000256" key="2">
    <source>
        <dbReference type="ARBA" id="ARBA00004173"/>
    </source>
</evidence>
<dbReference type="PRINTS" id="PR00411">
    <property type="entry name" value="PNDRDTASEI"/>
</dbReference>
<dbReference type="Proteomes" id="UP000566819">
    <property type="component" value="Unassembled WGS sequence"/>
</dbReference>
<keyword evidence="24" id="KW-0479">Metal-binding</keyword>
<feature type="region of interest" description="Disordered" evidence="28">
    <location>
        <begin position="339"/>
        <end position="400"/>
    </location>
</feature>
<keyword evidence="21" id="KW-0449">Lipoprotein</keyword>
<dbReference type="PRINTS" id="PR00368">
    <property type="entry name" value="FADPNR"/>
</dbReference>
<keyword evidence="19 24" id="KW-1015">Disulfide bond</keyword>
<evidence type="ECO:0000256" key="11">
    <source>
        <dbReference type="ARBA" id="ARBA00022525"/>
    </source>
</evidence>
<keyword evidence="16 26" id="KW-0521">NADP</keyword>
<keyword evidence="12" id="KW-0336">GPI-anchor</keyword>
<keyword evidence="27" id="KW-0175">Coiled coil</keyword>
<feature type="compositionally biased region" description="Basic and acidic residues" evidence="28">
    <location>
        <begin position="683"/>
        <end position="697"/>
    </location>
</feature>
<keyword evidence="29" id="KW-1133">Transmembrane helix</keyword>
<evidence type="ECO:0000256" key="27">
    <source>
        <dbReference type="SAM" id="Coils"/>
    </source>
</evidence>
<feature type="transmembrane region" description="Helical" evidence="29">
    <location>
        <begin position="286"/>
        <end position="306"/>
    </location>
</feature>
<evidence type="ECO:0000256" key="18">
    <source>
        <dbReference type="ARBA" id="ARBA00023128"/>
    </source>
</evidence>
<evidence type="ECO:0000256" key="3">
    <source>
        <dbReference type="ARBA" id="ARBA00004496"/>
    </source>
</evidence>
<feature type="binding site" description="axial binding residue" evidence="24">
    <location>
        <position position="515"/>
    </location>
    <ligand>
        <name>heme</name>
        <dbReference type="ChEBI" id="CHEBI:30413"/>
    </ligand>
    <ligandPart>
        <name>Fe</name>
        <dbReference type="ChEBI" id="CHEBI:18248"/>
    </ligandPart>
</feature>
<keyword evidence="20 25" id="KW-0676">Redox-active center</keyword>
<protein>
    <recommendedName>
        <fullName evidence="9 26">Glutathione reductase</fullName>
        <ecNumber evidence="8 26">1.8.1.7</ecNumber>
    </recommendedName>
</protein>
<dbReference type="GO" id="GO:0046872">
    <property type="term" value="F:metal ion binding"/>
    <property type="evidence" value="ECO:0007669"/>
    <property type="project" value="UniProtKB-UniRule"/>
</dbReference>
<evidence type="ECO:0000256" key="7">
    <source>
        <dbReference type="ARBA" id="ARBA00010031"/>
    </source>
</evidence>
<dbReference type="GO" id="GO:0098552">
    <property type="term" value="C:side of membrane"/>
    <property type="evidence" value="ECO:0007669"/>
    <property type="project" value="UniProtKB-KW"/>
</dbReference>
<dbReference type="GO" id="GO:0034599">
    <property type="term" value="P:cellular response to oxidative stress"/>
    <property type="evidence" value="ECO:0007669"/>
    <property type="project" value="TreeGrafter"/>
</dbReference>
<keyword evidence="14" id="KW-0732">Signal</keyword>
<dbReference type="NCBIfam" id="NF004776">
    <property type="entry name" value="PRK06116.1"/>
    <property type="match status" value="1"/>
</dbReference>
<feature type="coiled-coil region" evidence="27">
    <location>
        <begin position="803"/>
        <end position="846"/>
    </location>
</feature>
<dbReference type="GO" id="GO:0006749">
    <property type="term" value="P:glutathione metabolic process"/>
    <property type="evidence" value="ECO:0007669"/>
    <property type="project" value="InterPro"/>
</dbReference>
<evidence type="ECO:0000256" key="17">
    <source>
        <dbReference type="ARBA" id="ARBA00023002"/>
    </source>
</evidence>
<gene>
    <name evidence="31" type="ORF">G7Y89_g5814</name>
</gene>
<dbReference type="InterPro" id="IPR023753">
    <property type="entry name" value="FAD/NAD-binding_dom"/>
</dbReference>
<dbReference type="GO" id="GO:0005829">
    <property type="term" value="C:cytosol"/>
    <property type="evidence" value="ECO:0007669"/>
    <property type="project" value="TreeGrafter"/>
</dbReference>
<dbReference type="Gene3D" id="3.50.50.60">
    <property type="entry name" value="FAD/NAD(P)-binding domain"/>
    <property type="match status" value="2"/>
</dbReference>
<feature type="region of interest" description="Disordered" evidence="28">
    <location>
        <begin position="772"/>
        <end position="796"/>
    </location>
</feature>
<feature type="compositionally biased region" description="Low complexity" evidence="28">
    <location>
        <begin position="777"/>
        <end position="796"/>
    </location>
</feature>
<dbReference type="InterPro" id="IPR012999">
    <property type="entry name" value="Pyr_OxRdtase_I_AS"/>
</dbReference>
<feature type="compositionally biased region" description="Basic residues" evidence="28">
    <location>
        <begin position="42"/>
        <end position="56"/>
    </location>
</feature>
<evidence type="ECO:0000256" key="1">
    <source>
        <dbReference type="ARBA" id="ARBA00001974"/>
    </source>
</evidence>
<dbReference type="EC" id="1.8.1.7" evidence="8 26"/>
<comment type="similarity">
    <text evidence="7">Belongs to the RBT5 family.</text>
</comment>
<evidence type="ECO:0000256" key="4">
    <source>
        <dbReference type="ARBA" id="ARBA00004589"/>
    </source>
</evidence>
<dbReference type="SUPFAM" id="SSF51905">
    <property type="entry name" value="FAD/NAD(P)-binding domain"/>
    <property type="match status" value="1"/>
</dbReference>
<comment type="cofactor">
    <cofactor evidence="1 26">
        <name>FAD</name>
        <dbReference type="ChEBI" id="CHEBI:57692"/>
    </cofactor>
</comment>
<evidence type="ECO:0000256" key="5">
    <source>
        <dbReference type="ARBA" id="ARBA00004613"/>
    </source>
</evidence>
<evidence type="ECO:0000256" key="8">
    <source>
        <dbReference type="ARBA" id="ARBA00012607"/>
    </source>
</evidence>
<evidence type="ECO:0000256" key="15">
    <source>
        <dbReference type="ARBA" id="ARBA00022827"/>
    </source>
</evidence>
<dbReference type="PROSITE" id="PS52012">
    <property type="entry name" value="CFEM"/>
    <property type="match status" value="1"/>
</dbReference>
<feature type="region of interest" description="Disordered" evidence="28">
    <location>
        <begin position="662"/>
        <end position="697"/>
    </location>
</feature>
<dbReference type="FunFam" id="3.50.50.60:FF:000141">
    <property type="entry name" value="Glutathione reductase"/>
    <property type="match status" value="1"/>
</dbReference>
<keyword evidence="24" id="KW-0408">Iron</keyword>
<comment type="subcellular location">
    <subcellularLocation>
        <location evidence="3 26">Cytoplasm</location>
    </subcellularLocation>
    <subcellularLocation>
        <location evidence="4">Membrane</location>
        <topology evidence="4">Lipid-anchor</topology>
        <topology evidence="4">GPI-anchor</topology>
    </subcellularLocation>
    <subcellularLocation>
        <location evidence="2">Mitochondrion</location>
    </subcellularLocation>
    <subcellularLocation>
        <location evidence="5">Secreted</location>
    </subcellularLocation>
</comment>
<dbReference type="InterPro" id="IPR008427">
    <property type="entry name" value="Extracellular_membr_CFEM_dom"/>
</dbReference>
<dbReference type="GO" id="GO:0005739">
    <property type="term" value="C:mitochondrion"/>
    <property type="evidence" value="ECO:0007669"/>
    <property type="project" value="UniProtKB-SubCell"/>
</dbReference>
<dbReference type="Pfam" id="PF05730">
    <property type="entry name" value="CFEM"/>
    <property type="match status" value="1"/>
</dbReference>
<keyword evidence="12" id="KW-0325">Glycoprotein</keyword>
<evidence type="ECO:0000256" key="26">
    <source>
        <dbReference type="RuleBase" id="RU365016"/>
    </source>
</evidence>
<feature type="disulfide bond" evidence="24">
    <location>
        <begin position="511"/>
        <end position="518"/>
    </location>
</feature>
<evidence type="ECO:0000256" key="25">
    <source>
        <dbReference type="RuleBase" id="RU003691"/>
    </source>
</evidence>
<keyword evidence="18" id="KW-0496">Mitochondrion</keyword>
<sequence>MCSSPRKWPLGVTKPSFASSEPLQTSFPPDLVPEIAAQTPPVRRRKQRVHDRHRKSSTFTAPPTISRSLRKDPDHRSLNLPQYVSNFAHTHGSGAALRRVSVVRAALSLPSHIFFTGVKTTTEFVRGSFDSEGFDGLDLESVIEHFSRHKISTARIMEELLGEQVATASQIIISGRGPPSSCTDTQDCAVDQASPSSTVTSAVITSYVTNFNSPKVTITVIGTSTAPVDSIGLASGTYTTSYLVTTLALTGTTTTAIPADATAIFPSQATNTPYNNDFIPTTSIEAMAIGITMGALLFALGIFACYRIIKLAKRNVDDEELEGISELQTIANTYEIEGKPKKPAEAVEIGEPPSPLTAELPSFPVLPGTRGLGETESSPFLEGGSDAPEGGLPVSEGAGTERDTIVEVTQSQRNITTPHNDSVETAPVNLLTSSSSSAPAPAPQISKLDQLRDKIDKVRAEKERITKLQELNDLEMALQREILEGQRKEMANESAIVDVPCLSFAIQAAGCSLTDEACQCGSANSGIASNATPCLISNCNANDVVAAASAANAFCLSYSATASLSTSPPTSSSQNSVPLSRLRAFYYPPRQALLWATGGSVSVNLPTSATSISSSTSSAAPLTAAGLSPGAKAGVTVAVILIAAFAIFLVYLCLRRRSRQNDRHRSAWEDPGLAELQTTGNLHETDGKGVPSDQKEHTVSAYEAQILSIAREHAASPPSKQSMTEGAPTPFVQEKYGSAIIDSVSPDVSFPRKHDTSEEILKGIHEADASTVVQRKPVPVSPVSSVSSGIAASAGSGTRAPRLDILRAKIDRVRAEKERLTKLQELDELEAELQREIMEEQRKEVNEGGVLEVIGGGSGGLASARRASGYYGAKTIAVESKRLGGTCVNVGCVPKKVTFNAALIAETIHEAKAYGFSVEQTAPFDWVYFKKKRDAYVKRLNGIYERNLSNDKVEYIHGRAHLTGKNEAEVVLDDGSTQTIKAKKILLATGGHPTIPQNIPGSEYGTNSDGFFEIEQQPKKVALVGAGYIAVEFAGMFNALGTETHLFIRQDKFLRAFDPMVQEAIVNEYERLGIHIHKQSSQSKVEKDEKTGKLTIHYKDTNGEGKLEEVDNLIWAIGRSPEVEGLGLEKAGVKQDEKGQIIADEYQNTNVENIYSLGDVVGKVELTPVAIAAGRKLSDRLFGPEKFSTSKLDYNLIPSVVFAHPEVGSIGLTEPQAIKKYGKENIKVYNTSFTAMYYAMMEQDEKGPTKYKLVCEGPNEKVVGLHILGLGSGEMLQGFGVAIKMGATKADFDSCIAIHPTSAEELVTLK</sequence>
<evidence type="ECO:0000256" key="22">
    <source>
        <dbReference type="ARBA" id="ARBA00049142"/>
    </source>
</evidence>
<keyword evidence="32" id="KW-1185">Reference proteome</keyword>
<accession>A0A8H4RLR2</accession>
<dbReference type="GO" id="GO:0050660">
    <property type="term" value="F:flavin adenine dinucleotide binding"/>
    <property type="evidence" value="ECO:0007669"/>
    <property type="project" value="InterPro"/>
</dbReference>
<comment type="catalytic activity">
    <reaction evidence="22 26">
        <text>2 glutathione + NADP(+) = glutathione disulfide + NADPH + H(+)</text>
        <dbReference type="Rhea" id="RHEA:11740"/>
        <dbReference type="ChEBI" id="CHEBI:15378"/>
        <dbReference type="ChEBI" id="CHEBI:57783"/>
        <dbReference type="ChEBI" id="CHEBI:57925"/>
        <dbReference type="ChEBI" id="CHEBI:58297"/>
        <dbReference type="ChEBI" id="CHEBI:58349"/>
        <dbReference type="EC" id="1.8.1.7"/>
    </reaction>
</comment>
<evidence type="ECO:0000256" key="16">
    <source>
        <dbReference type="ARBA" id="ARBA00022857"/>
    </source>
</evidence>
<keyword evidence="29" id="KW-0812">Transmembrane</keyword>
<dbReference type="PROSITE" id="PS00076">
    <property type="entry name" value="PYRIDINE_REDOX_1"/>
    <property type="match status" value="1"/>
</dbReference>
<evidence type="ECO:0000256" key="28">
    <source>
        <dbReference type="SAM" id="MobiDB-lite"/>
    </source>
</evidence>
<keyword evidence="15 25" id="KW-0274">FAD</keyword>
<dbReference type="FunFam" id="3.50.50.60:FF:000671">
    <property type="entry name" value="Thioredoxin reductase 2, tandem duplicate 1"/>
    <property type="match status" value="1"/>
</dbReference>
<evidence type="ECO:0000256" key="21">
    <source>
        <dbReference type="ARBA" id="ARBA00023288"/>
    </source>
</evidence>
<feature type="domain" description="CFEM" evidence="30">
    <location>
        <begin position="469"/>
        <end position="582"/>
    </location>
</feature>
<comment type="caution">
    <text evidence="24">Lacks conserved residue(s) required for the propagation of feature annotation.</text>
</comment>
<feature type="compositionally biased region" description="Polar residues" evidence="28">
    <location>
        <begin position="57"/>
        <end position="67"/>
    </location>
</feature>
<evidence type="ECO:0000256" key="6">
    <source>
        <dbReference type="ARBA" id="ARBA00007532"/>
    </source>
</evidence>
<dbReference type="GO" id="GO:0045454">
    <property type="term" value="P:cell redox homeostasis"/>
    <property type="evidence" value="ECO:0007669"/>
    <property type="project" value="InterPro"/>
</dbReference>
<dbReference type="SUPFAM" id="SSF55424">
    <property type="entry name" value="FAD/NAD-linked reductases, dimerisation (C-terminal) domain"/>
    <property type="match status" value="1"/>
</dbReference>
<dbReference type="GO" id="GO:0005576">
    <property type="term" value="C:extracellular region"/>
    <property type="evidence" value="ECO:0007669"/>
    <property type="project" value="UniProtKB-SubCell"/>
</dbReference>
<dbReference type="Pfam" id="PF02852">
    <property type="entry name" value="Pyr_redox_dim"/>
    <property type="match status" value="1"/>
</dbReference>
<evidence type="ECO:0000256" key="23">
    <source>
        <dbReference type="ARBA" id="ARBA00056905"/>
    </source>
</evidence>
<dbReference type="Pfam" id="PF07992">
    <property type="entry name" value="Pyr_redox_2"/>
    <property type="match status" value="1"/>
</dbReference>
<evidence type="ECO:0000256" key="24">
    <source>
        <dbReference type="PROSITE-ProRule" id="PRU01356"/>
    </source>
</evidence>
<comment type="similarity">
    <text evidence="6 25">Belongs to the class-I pyridine nucleotide-disulfide oxidoreductase family.</text>
</comment>
<keyword evidence="24" id="KW-0349">Heme</keyword>
<comment type="function">
    <text evidence="23 26">Catalyzes the reduction of glutathione disulfide (GSSG) to reduced glutathione (GSH). Constitutes the major mechanism to maintain a high GSH:GSSG ratio in the cytosol.</text>
</comment>
<dbReference type="GO" id="GO:0004362">
    <property type="term" value="F:glutathione-disulfide reductase (NADPH) activity"/>
    <property type="evidence" value="ECO:0007669"/>
    <property type="project" value="UniProtKB-EC"/>
</dbReference>
<feature type="region of interest" description="Disordered" evidence="28">
    <location>
        <begin position="1"/>
        <end position="76"/>
    </location>
</feature>
<evidence type="ECO:0000256" key="10">
    <source>
        <dbReference type="ARBA" id="ARBA00022490"/>
    </source>
</evidence>
<evidence type="ECO:0000256" key="9">
    <source>
        <dbReference type="ARBA" id="ARBA00017111"/>
    </source>
</evidence>
<evidence type="ECO:0000256" key="13">
    <source>
        <dbReference type="ARBA" id="ARBA00022630"/>
    </source>
</evidence>